<feature type="signal peptide" evidence="4">
    <location>
        <begin position="1"/>
        <end position="25"/>
    </location>
</feature>
<evidence type="ECO:0008006" key="7">
    <source>
        <dbReference type="Google" id="ProtNLM"/>
    </source>
</evidence>
<feature type="chain" id="PRO_5046885392" description="Protein PsbN" evidence="4">
    <location>
        <begin position="26"/>
        <end position="108"/>
    </location>
</feature>
<keyword evidence="1" id="KW-0812">Transmembrane</keyword>
<sequence length="108" mass="11553">MALRSRLLPLCLAALCVNLMFKATAFTGITSIPKARMQTQRAALPLEQGDVMSAMTDASTMILADDVESIPAVAFAVSIFVGIVGYSTWTAFGPGASDLRDPFEEHED</sequence>
<evidence type="ECO:0000256" key="2">
    <source>
        <dbReference type="ARBA" id="ARBA00022989"/>
    </source>
</evidence>
<evidence type="ECO:0000256" key="1">
    <source>
        <dbReference type="ARBA" id="ARBA00022692"/>
    </source>
</evidence>
<keyword evidence="6" id="KW-1185">Reference proteome</keyword>
<dbReference type="Pfam" id="PF02468">
    <property type="entry name" value="PsbN"/>
    <property type="match status" value="1"/>
</dbReference>
<name>A0ABP0N9L7_9DINO</name>
<dbReference type="Proteomes" id="UP001642484">
    <property type="component" value="Unassembled WGS sequence"/>
</dbReference>
<gene>
    <name evidence="5" type="ORF">CCMP2556_LOCUS29565</name>
</gene>
<evidence type="ECO:0000313" key="6">
    <source>
        <dbReference type="Proteomes" id="UP001642484"/>
    </source>
</evidence>
<protein>
    <recommendedName>
        <fullName evidence="7">Protein PsbN</fullName>
    </recommendedName>
</protein>
<reference evidence="5 6" key="1">
    <citation type="submission" date="2024-02" db="EMBL/GenBank/DDBJ databases">
        <authorList>
            <person name="Chen Y."/>
            <person name="Shah S."/>
            <person name="Dougan E. K."/>
            <person name="Thang M."/>
            <person name="Chan C."/>
        </authorList>
    </citation>
    <scope>NUCLEOTIDE SEQUENCE [LARGE SCALE GENOMIC DNA]</scope>
</reference>
<proteinExistence type="predicted"/>
<organism evidence="5 6">
    <name type="scientific">Durusdinium trenchii</name>
    <dbReference type="NCBI Taxonomy" id="1381693"/>
    <lineage>
        <taxon>Eukaryota</taxon>
        <taxon>Sar</taxon>
        <taxon>Alveolata</taxon>
        <taxon>Dinophyceae</taxon>
        <taxon>Suessiales</taxon>
        <taxon>Symbiodiniaceae</taxon>
        <taxon>Durusdinium</taxon>
    </lineage>
</organism>
<comment type="caution">
    <text evidence="5">The sequence shown here is derived from an EMBL/GenBank/DDBJ whole genome shotgun (WGS) entry which is preliminary data.</text>
</comment>
<keyword evidence="4" id="KW-0732">Signal</keyword>
<keyword evidence="3" id="KW-0472">Membrane</keyword>
<keyword evidence="2" id="KW-1133">Transmembrane helix</keyword>
<accession>A0ABP0N9L7</accession>
<evidence type="ECO:0000256" key="3">
    <source>
        <dbReference type="ARBA" id="ARBA00023136"/>
    </source>
</evidence>
<evidence type="ECO:0000256" key="4">
    <source>
        <dbReference type="SAM" id="SignalP"/>
    </source>
</evidence>
<evidence type="ECO:0000313" key="5">
    <source>
        <dbReference type="EMBL" id="CAK9060108.1"/>
    </source>
</evidence>
<dbReference type="EMBL" id="CAXAMN010021485">
    <property type="protein sequence ID" value="CAK9060108.1"/>
    <property type="molecule type" value="Genomic_DNA"/>
</dbReference>
<dbReference type="InterPro" id="IPR003398">
    <property type="entry name" value="PSII_PsbN"/>
</dbReference>